<feature type="compositionally biased region" description="Basic residues" evidence="1">
    <location>
        <begin position="151"/>
        <end position="170"/>
    </location>
</feature>
<evidence type="ECO:0000313" key="3">
    <source>
        <dbReference type="Proteomes" id="UP000053424"/>
    </source>
</evidence>
<accession>A0A0C3C2Q9</accession>
<evidence type="ECO:0000256" key="1">
    <source>
        <dbReference type="SAM" id="MobiDB-lite"/>
    </source>
</evidence>
<reference evidence="2 3" key="1">
    <citation type="submission" date="2014-04" db="EMBL/GenBank/DDBJ databases">
        <authorList>
            <consortium name="DOE Joint Genome Institute"/>
            <person name="Kuo A."/>
            <person name="Gay G."/>
            <person name="Dore J."/>
            <person name="Kohler A."/>
            <person name="Nagy L.G."/>
            <person name="Floudas D."/>
            <person name="Copeland A."/>
            <person name="Barry K.W."/>
            <person name="Cichocki N."/>
            <person name="Veneault-Fourrey C."/>
            <person name="LaButti K."/>
            <person name="Lindquist E.A."/>
            <person name="Lipzen A."/>
            <person name="Lundell T."/>
            <person name="Morin E."/>
            <person name="Murat C."/>
            <person name="Sun H."/>
            <person name="Tunlid A."/>
            <person name="Henrissat B."/>
            <person name="Grigoriev I.V."/>
            <person name="Hibbett D.S."/>
            <person name="Martin F."/>
            <person name="Nordberg H.P."/>
            <person name="Cantor M.N."/>
            <person name="Hua S.X."/>
        </authorList>
    </citation>
    <scope>NUCLEOTIDE SEQUENCE [LARGE SCALE GENOMIC DNA]</scope>
    <source>
        <strain evidence="3">h7</strain>
    </source>
</reference>
<feature type="compositionally biased region" description="Polar residues" evidence="1">
    <location>
        <begin position="251"/>
        <end position="261"/>
    </location>
</feature>
<feature type="region of interest" description="Disordered" evidence="1">
    <location>
        <begin position="245"/>
        <end position="266"/>
    </location>
</feature>
<evidence type="ECO:0000313" key="2">
    <source>
        <dbReference type="EMBL" id="KIM37901.1"/>
    </source>
</evidence>
<dbReference type="AlphaFoldDB" id="A0A0C3C2Q9"/>
<feature type="compositionally biased region" description="Basic and acidic residues" evidence="1">
    <location>
        <begin position="78"/>
        <end position="97"/>
    </location>
</feature>
<feature type="compositionally biased region" description="Low complexity" evidence="1">
    <location>
        <begin position="185"/>
        <end position="200"/>
    </location>
</feature>
<dbReference type="Proteomes" id="UP000053424">
    <property type="component" value="Unassembled WGS sequence"/>
</dbReference>
<feature type="region of interest" description="Disordered" evidence="1">
    <location>
        <begin position="151"/>
        <end position="233"/>
    </location>
</feature>
<proteinExistence type="predicted"/>
<protein>
    <submittedName>
        <fullName evidence="2">Uncharacterized protein</fullName>
    </submittedName>
</protein>
<feature type="compositionally biased region" description="Polar residues" evidence="1">
    <location>
        <begin position="56"/>
        <end position="72"/>
    </location>
</feature>
<keyword evidence="3" id="KW-1185">Reference proteome</keyword>
<dbReference type="EMBL" id="KN831794">
    <property type="protein sequence ID" value="KIM37901.1"/>
    <property type="molecule type" value="Genomic_DNA"/>
</dbReference>
<dbReference type="HOGENOM" id="CLU_921526_0_0_1"/>
<name>A0A0C3C2Q9_HEBCY</name>
<feature type="compositionally biased region" description="Basic and acidic residues" evidence="1">
    <location>
        <begin position="204"/>
        <end position="218"/>
    </location>
</feature>
<organism evidence="2 3">
    <name type="scientific">Hebeloma cylindrosporum</name>
    <dbReference type="NCBI Taxonomy" id="76867"/>
    <lineage>
        <taxon>Eukaryota</taxon>
        <taxon>Fungi</taxon>
        <taxon>Dikarya</taxon>
        <taxon>Basidiomycota</taxon>
        <taxon>Agaricomycotina</taxon>
        <taxon>Agaricomycetes</taxon>
        <taxon>Agaricomycetidae</taxon>
        <taxon>Agaricales</taxon>
        <taxon>Agaricineae</taxon>
        <taxon>Hymenogastraceae</taxon>
        <taxon>Hebeloma</taxon>
    </lineage>
</organism>
<sequence>MEEIDSLTVAMSDPAKASTPESGKRKAIPAELRQSPRKKKQAQGQSSRPQPGLESPTPNFSPISSFSRSINHSPMKRRREDVILIPKKKELDLRPLHDVGISRQPSKNNVPASGPPTSPIEDPSIASAYQASPKKLALEASDMYLEVKKRIANHQSSKHSGKVIKLKPSRKPVAQPTDEPSIIYVSSSPSSRASSPAPVVLKQKAKEKEMKTAVEKPKAKTKGKKEKPPPVTPADYARMLQVKAAAAATASSDVDPSTSKSVPKRKASGIKFLHGKHIFYTGGDRTYASETTRGRMDLVCIT</sequence>
<dbReference type="STRING" id="686832.A0A0C3C2Q9"/>
<gene>
    <name evidence="2" type="ORF">M413DRAFT_448167</name>
</gene>
<reference evidence="3" key="2">
    <citation type="submission" date="2015-01" db="EMBL/GenBank/DDBJ databases">
        <title>Evolutionary Origins and Diversification of the Mycorrhizal Mutualists.</title>
        <authorList>
            <consortium name="DOE Joint Genome Institute"/>
            <consortium name="Mycorrhizal Genomics Consortium"/>
            <person name="Kohler A."/>
            <person name="Kuo A."/>
            <person name="Nagy L.G."/>
            <person name="Floudas D."/>
            <person name="Copeland A."/>
            <person name="Barry K.W."/>
            <person name="Cichocki N."/>
            <person name="Veneault-Fourrey C."/>
            <person name="LaButti K."/>
            <person name="Lindquist E.A."/>
            <person name="Lipzen A."/>
            <person name="Lundell T."/>
            <person name="Morin E."/>
            <person name="Murat C."/>
            <person name="Riley R."/>
            <person name="Ohm R."/>
            <person name="Sun H."/>
            <person name="Tunlid A."/>
            <person name="Henrissat B."/>
            <person name="Grigoriev I.V."/>
            <person name="Hibbett D.S."/>
            <person name="Martin F."/>
        </authorList>
    </citation>
    <scope>NUCLEOTIDE SEQUENCE [LARGE SCALE GENOMIC DNA]</scope>
    <source>
        <strain evidence="3">h7</strain>
    </source>
</reference>
<feature type="region of interest" description="Disordered" evidence="1">
    <location>
        <begin position="1"/>
        <end position="124"/>
    </location>
</feature>